<organism evidence="2 3">
    <name type="scientific">Melittangium boletus DSM 14713</name>
    <dbReference type="NCBI Taxonomy" id="1294270"/>
    <lineage>
        <taxon>Bacteria</taxon>
        <taxon>Pseudomonadati</taxon>
        <taxon>Myxococcota</taxon>
        <taxon>Myxococcia</taxon>
        <taxon>Myxococcales</taxon>
        <taxon>Cystobacterineae</taxon>
        <taxon>Archangiaceae</taxon>
        <taxon>Melittangium</taxon>
    </lineage>
</organism>
<evidence type="ECO:0000256" key="1">
    <source>
        <dbReference type="SAM" id="MobiDB-lite"/>
    </source>
</evidence>
<evidence type="ECO:0000313" key="2">
    <source>
        <dbReference type="EMBL" id="ATB32821.1"/>
    </source>
</evidence>
<feature type="region of interest" description="Disordered" evidence="1">
    <location>
        <begin position="1"/>
        <end position="29"/>
    </location>
</feature>
<name>A0A250INR0_9BACT</name>
<accession>A0A250INR0</accession>
<gene>
    <name evidence="2" type="ORF">MEBOL_006310</name>
</gene>
<proteinExistence type="predicted"/>
<evidence type="ECO:0000313" key="3">
    <source>
        <dbReference type="Proteomes" id="UP000217289"/>
    </source>
</evidence>
<sequence length="236" mass="27353">MSGVVEIERHIREPYNPPARRGATRPRQQIRVARGVRETDGPCGSGRPVVEPPQAMRNLRRADFPRELECRQSPRRTMRPMRRTACLKRYFRPRAQRRRMPPERACALRNALQHIRRRRDNRLNQRHLRMDVEQRLATRCGASACLQAIEGHGVALVAVAQERELATCRRFSEPRIAPRQRDGPPLFGNLPFEAYVGKRPLQPMGDSEWATIIAHERGRVDDEAEGVFRRRHLSTP</sequence>
<keyword evidence="3" id="KW-1185">Reference proteome</keyword>
<dbReference type="Proteomes" id="UP000217289">
    <property type="component" value="Chromosome"/>
</dbReference>
<dbReference type="KEGG" id="mbd:MEBOL_006310"/>
<dbReference type="AlphaFoldDB" id="A0A250INR0"/>
<dbReference type="EMBL" id="CP022163">
    <property type="protein sequence ID" value="ATB32821.1"/>
    <property type="molecule type" value="Genomic_DNA"/>
</dbReference>
<feature type="compositionally biased region" description="Basic and acidic residues" evidence="1">
    <location>
        <begin position="1"/>
        <end position="13"/>
    </location>
</feature>
<reference evidence="2 3" key="1">
    <citation type="submission" date="2017-06" db="EMBL/GenBank/DDBJ databases">
        <authorList>
            <person name="Kim H.J."/>
            <person name="Triplett B.A."/>
        </authorList>
    </citation>
    <scope>NUCLEOTIDE SEQUENCE [LARGE SCALE GENOMIC DNA]</scope>
    <source>
        <strain evidence="2 3">DSM 14713</strain>
    </source>
</reference>
<protein>
    <submittedName>
        <fullName evidence="2">Uncharacterized protein</fullName>
    </submittedName>
</protein>